<dbReference type="Gene3D" id="1.10.472.10">
    <property type="entry name" value="Cyclin-like"/>
    <property type="match status" value="1"/>
</dbReference>
<proteinExistence type="predicted"/>
<keyword evidence="1" id="KW-0472">Membrane</keyword>
<dbReference type="Proteomes" id="UP000324800">
    <property type="component" value="Unassembled WGS sequence"/>
</dbReference>
<comment type="caution">
    <text evidence="2">The sequence shown here is derived from an EMBL/GenBank/DDBJ whole genome shotgun (WGS) entry which is preliminary data.</text>
</comment>
<dbReference type="PANTHER" id="PTHR15615:SF108">
    <property type="entry name" value="PROTEIN CNPPD1"/>
    <property type="match status" value="1"/>
</dbReference>
<feature type="transmembrane region" description="Helical" evidence="1">
    <location>
        <begin position="53"/>
        <end position="73"/>
    </location>
</feature>
<accession>A0A5J4U6S2</accession>
<dbReference type="PANTHER" id="PTHR15615">
    <property type="match status" value="1"/>
</dbReference>
<protein>
    <recommendedName>
        <fullName evidence="4">Cyclin N-terminal domain-containing protein</fullName>
    </recommendedName>
</protein>
<dbReference type="EMBL" id="SNRW01020000">
    <property type="protein sequence ID" value="KAA6365853.1"/>
    <property type="molecule type" value="Genomic_DNA"/>
</dbReference>
<dbReference type="GO" id="GO:0019901">
    <property type="term" value="F:protein kinase binding"/>
    <property type="evidence" value="ECO:0007669"/>
    <property type="project" value="InterPro"/>
</dbReference>
<evidence type="ECO:0008006" key="4">
    <source>
        <dbReference type="Google" id="ProtNLM"/>
    </source>
</evidence>
<evidence type="ECO:0000313" key="3">
    <source>
        <dbReference type="Proteomes" id="UP000324800"/>
    </source>
</evidence>
<gene>
    <name evidence="2" type="ORF">EZS28_038621</name>
</gene>
<keyword evidence="1" id="KW-0812">Transmembrane</keyword>
<evidence type="ECO:0000313" key="2">
    <source>
        <dbReference type="EMBL" id="KAA6365853.1"/>
    </source>
</evidence>
<dbReference type="AlphaFoldDB" id="A0A5J4U6S2"/>
<dbReference type="InterPro" id="IPR013922">
    <property type="entry name" value="Cyclin_PHO80-like"/>
</dbReference>
<keyword evidence="1" id="KW-1133">Transmembrane helix</keyword>
<evidence type="ECO:0000256" key="1">
    <source>
        <dbReference type="SAM" id="Phobius"/>
    </source>
</evidence>
<sequence>MLYVPGASDIVSIESISLFLDILQQKVDLLVEEVIIATVLLQRFMQKQIQKGINILSTTNIGMLLIVSFILAMKISRDIVYKNSYFADLFKVSCTDLNKSECGYLRLIDHQLWVEF</sequence>
<reference evidence="2 3" key="1">
    <citation type="submission" date="2019-03" db="EMBL/GenBank/DDBJ databases">
        <title>Single cell metagenomics reveals metabolic interactions within the superorganism composed of flagellate Streblomastix strix and complex community of Bacteroidetes bacteria on its surface.</title>
        <authorList>
            <person name="Treitli S.C."/>
            <person name="Kolisko M."/>
            <person name="Husnik F."/>
            <person name="Keeling P."/>
            <person name="Hampl V."/>
        </authorList>
    </citation>
    <scope>NUCLEOTIDE SEQUENCE [LARGE SCALE GENOMIC DNA]</scope>
    <source>
        <strain evidence="2">ST1C</strain>
    </source>
</reference>
<name>A0A5J4U6S2_9EUKA</name>
<organism evidence="2 3">
    <name type="scientific">Streblomastix strix</name>
    <dbReference type="NCBI Taxonomy" id="222440"/>
    <lineage>
        <taxon>Eukaryota</taxon>
        <taxon>Metamonada</taxon>
        <taxon>Preaxostyla</taxon>
        <taxon>Oxymonadida</taxon>
        <taxon>Streblomastigidae</taxon>
        <taxon>Streblomastix</taxon>
    </lineage>
</organism>
<dbReference type="Pfam" id="PF08613">
    <property type="entry name" value="Cyclin"/>
    <property type="match status" value="1"/>
</dbReference>
<dbReference type="OrthoDB" id="337735at2759"/>